<dbReference type="SMART" id="SM00065">
    <property type="entry name" value="GAF"/>
    <property type="match status" value="2"/>
</dbReference>
<dbReference type="InterPro" id="IPR000014">
    <property type="entry name" value="PAS"/>
</dbReference>
<dbReference type="Pfam" id="PF04967">
    <property type="entry name" value="HTH_10"/>
    <property type="match status" value="1"/>
</dbReference>
<dbReference type="STRING" id="1227497.C491_05756"/>
<feature type="domain" description="PAS" evidence="4">
    <location>
        <begin position="324"/>
        <end position="395"/>
    </location>
</feature>
<evidence type="ECO:0000313" key="6">
    <source>
        <dbReference type="Proteomes" id="UP000011688"/>
    </source>
</evidence>
<proteinExistence type="predicted"/>
<dbReference type="OrthoDB" id="165911at2157"/>
<feature type="region of interest" description="Disordered" evidence="3">
    <location>
        <begin position="62"/>
        <end position="81"/>
    </location>
</feature>
<dbReference type="InterPro" id="IPR013656">
    <property type="entry name" value="PAS_4"/>
</dbReference>
<dbReference type="SUPFAM" id="SSF55781">
    <property type="entry name" value="GAF domain-like"/>
    <property type="match status" value="3"/>
</dbReference>
<evidence type="ECO:0000259" key="4">
    <source>
        <dbReference type="PROSITE" id="PS50112"/>
    </source>
</evidence>
<dbReference type="eggNOG" id="arCOG02367">
    <property type="taxonomic scope" value="Archaea"/>
</dbReference>
<dbReference type="InterPro" id="IPR003018">
    <property type="entry name" value="GAF"/>
</dbReference>
<dbReference type="SUPFAM" id="SSF55785">
    <property type="entry name" value="PYP-like sensor domain (PAS domain)"/>
    <property type="match status" value="2"/>
</dbReference>
<evidence type="ECO:0000313" key="5">
    <source>
        <dbReference type="EMBL" id="ELY59849.1"/>
    </source>
</evidence>
<dbReference type="PANTHER" id="PTHR34236:SF1">
    <property type="entry name" value="DIMETHYL SULFOXIDE REDUCTASE TRANSCRIPTIONAL ACTIVATOR"/>
    <property type="match status" value="1"/>
</dbReference>
<dbReference type="NCBIfam" id="TIGR00229">
    <property type="entry name" value="sensory_box"/>
    <property type="match status" value="2"/>
</dbReference>
<reference evidence="5 6" key="1">
    <citation type="journal article" date="2014" name="PLoS Genet.">
        <title>Phylogenetically driven sequencing of extremely halophilic archaea reveals strategies for static and dynamic osmo-response.</title>
        <authorList>
            <person name="Becker E.A."/>
            <person name="Seitzer P.M."/>
            <person name="Tritt A."/>
            <person name="Larsen D."/>
            <person name="Krusor M."/>
            <person name="Yao A.I."/>
            <person name="Wu D."/>
            <person name="Madern D."/>
            <person name="Eisen J.A."/>
            <person name="Darling A.E."/>
            <person name="Facciotti M.T."/>
        </authorList>
    </citation>
    <scope>NUCLEOTIDE SEQUENCE [LARGE SCALE GENOMIC DNA]</scope>
    <source>
        <strain evidence="5 6">DSM 10524</strain>
    </source>
</reference>
<dbReference type="Gene3D" id="3.30.450.40">
    <property type="match status" value="3"/>
</dbReference>
<dbReference type="eggNOG" id="arCOG02276">
    <property type="taxonomic scope" value="Archaea"/>
</dbReference>
<dbReference type="PATRIC" id="fig|1227497.3.peg.1193"/>
<dbReference type="AlphaFoldDB" id="L9XDP9"/>
<dbReference type="Pfam" id="PF08448">
    <property type="entry name" value="PAS_4"/>
    <property type="match status" value="1"/>
</dbReference>
<dbReference type="InterPro" id="IPR007050">
    <property type="entry name" value="HTH_bacterioopsin"/>
</dbReference>
<protein>
    <submittedName>
        <fullName evidence="5">PAS domain S-box</fullName>
    </submittedName>
</protein>
<comment type="caution">
    <text evidence="5">The sequence shown here is derived from an EMBL/GenBank/DDBJ whole genome shotgun (WGS) entry which is preliminary data.</text>
</comment>
<keyword evidence="6" id="KW-1185">Reference proteome</keyword>
<keyword evidence="1" id="KW-0805">Transcription regulation</keyword>
<feature type="region of interest" description="Disordered" evidence="3">
    <location>
        <begin position="122"/>
        <end position="163"/>
    </location>
</feature>
<dbReference type="eggNOG" id="arCOG02330">
    <property type="taxonomic scope" value="Archaea"/>
</dbReference>
<evidence type="ECO:0000256" key="1">
    <source>
        <dbReference type="ARBA" id="ARBA00023015"/>
    </source>
</evidence>
<name>L9XDP9_9EURY</name>
<dbReference type="SMART" id="SM00091">
    <property type="entry name" value="PAS"/>
    <property type="match status" value="2"/>
</dbReference>
<feature type="domain" description="PAS" evidence="4">
    <location>
        <begin position="10"/>
        <end position="53"/>
    </location>
</feature>
<evidence type="ECO:0000256" key="2">
    <source>
        <dbReference type="ARBA" id="ARBA00023163"/>
    </source>
</evidence>
<dbReference type="Gene3D" id="3.30.450.20">
    <property type="entry name" value="PAS domain"/>
    <property type="match status" value="2"/>
</dbReference>
<dbReference type="Proteomes" id="UP000011688">
    <property type="component" value="Unassembled WGS sequence"/>
</dbReference>
<dbReference type="InterPro" id="IPR031803">
    <property type="entry name" value="BAT_GAF/HTH-assoc"/>
</dbReference>
<dbReference type="Pfam" id="PF13185">
    <property type="entry name" value="GAF_2"/>
    <property type="match status" value="2"/>
</dbReference>
<dbReference type="eggNOG" id="arCOG02334">
    <property type="taxonomic scope" value="Archaea"/>
</dbReference>
<dbReference type="CDD" id="cd00130">
    <property type="entry name" value="PAS"/>
    <property type="match status" value="2"/>
</dbReference>
<accession>L9XDP9</accession>
<keyword evidence="2" id="KW-0804">Transcription</keyword>
<evidence type="ECO:0000256" key="3">
    <source>
        <dbReference type="SAM" id="MobiDB-lite"/>
    </source>
</evidence>
<organism evidence="5 6">
    <name type="scientific">Natronococcus amylolyticus DSM 10524</name>
    <dbReference type="NCBI Taxonomy" id="1227497"/>
    <lineage>
        <taxon>Archaea</taxon>
        <taxon>Methanobacteriati</taxon>
        <taxon>Methanobacteriota</taxon>
        <taxon>Stenosarchaea group</taxon>
        <taxon>Halobacteria</taxon>
        <taxon>Halobacteriales</taxon>
        <taxon>Natrialbaceae</taxon>
        <taxon>Natronococcus</taxon>
    </lineage>
</organism>
<feature type="compositionally biased region" description="Basic and acidic residues" evidence="3">
    <location>
        <begin position="133"/>
        <end position="163"/>
    </location>
</feature>
<dbReference type="InterPro" id="IPR035965">
    <property type="entry name" value="PAS-like_dom_sf"/>
</dbReference>
<dbReference type="InterPro" id="IPR029016">
    <property type="entry name" value="GAF-like_dom_sf"/>
</dbReference>
<gene>
    <name evidence="5" type="ORF">C491_05756</name>
</gene>
<dbReference type="RefSeq" id="WP_005554462.1">
    <property type="nucleotide sequence ID" value="NZ_AOIB01000014.1"/>
</dbReference>
<dbReference type="Pfam" id="PF13426">
    <property type="entry name" value="PAS_9"/>
    <property type="match status" value="1"/>
</dbReference>
<dbReference type="Pfam" id="PF15915">
    <property type="entry name" value="BAT"/>
    <property type="match status" value="1"/>
</dbReference>
<dbReference type="EMBL" id="AOIB01000014">
    <property type="protein sequence ID" value="ELY59849.1"/>
    <property type="molecule type" value="Genomic_DNA"/>
</dbReference>
<sequence length="1011" mass="110965">MTTHFPSSVDDPLFRDVAETGADGLVVLDTDGTIVFTSSHVPDLLGYDAEELLEGPVDRLLPDGGTNPLDPVLDRAPAADANRTRDRIDCELVHRTGRSIPVELAAATVDIDGERYLTVVVRMDPEPTSNRRPSRDRPPTRIEIDGRRSDSGPQARTERDVDESRLEALYDASRKLHAAETRGDVGRIAVELIQTVLGRSYAAVWRFDADGEVLEPLAASRSVRSSAVDDGAATDIAPIPSGTVEMEVFREGDARLVETYHAVDRSAHPEIGLEERLVVPLGETGLLTVGSTDGETIDDSLRNLIGILASTIQAAFDRLDAEDAIRHRSAAMESAMDGMAISDESGELRYVNRALADLHDYDVDELVGSSWQILFPSEEVERIERDAIPAVLEAGYWRGEAVGRQSDGTRFYQEHSLTALEDGIVCVVRDVTDRKSWEQRLEALNVVARELMCAETAADIARTGAEAVETVLEFEIACVRLFEPETNQLECVAMTDGARELLEMRTAYDLEATLAGRAFRNREPVRNAIVEQERTDPELFEHSSIHVPIGAHGVLTVLAREDESLDGSDLHLTEMLAMGIGAALTRAERTQLLRTQERELRQQRDQLETLNRINAVNNDLVTGLVAATTREELDRMICEQLVASDLYRSAWIGRVEGVDDRIGSPVAAGVEDGYLETVTKTRLGSIAGGTVERAVETGGVHVVRQYQITESHEADDEPIRDVEAIAAVPLLYGDQTVGVLVLNSVRDDVFTEDAIAGFESLGRIVGFAKNALKSRELLLADSIVELEFSLRDRAVFYVRLTAEYDCRCEFRRAIPLENGRVMLYHRVSGVEPATVLEAAEAASEIESARAVSERHDGFVLQTVTENSMIQLALESGTAVRSAVAEGGEGTVVIEAPQSADVRDVVATFDGEFDGLELVAKRERERSVTTADTFRESVGDQLTDKQRAALESAYFAGYYDWPRKITAEELADSIGISSSTLHQHLRRGNWCLLSAFFATGEDDSDVEAPHSR</sequence>
<dbReference type="PROSITE" id="PS50112">
    <property type="entry name" value="PAS"/>
    <property type="match status" value="2"/>
</dbReference>
<dbReference type="PANTHER" id="PTHR34236">
    <property type="entry name" value="DIMETHYL SULFOXIDE REDUCTASE TRANSCRIPTIONAL ACTIVATOR"/>
    <property type="match status" value="1"/>
</dbReference>